<protein>
    <recommendedName>
        <fullName evidence="1">Glucanase</fullName>
        <ecNumber evidence="1">3.2.1.-</ecNumber>
    </recommendedName>
</protein>
<evidence type="ECO:0000256" key="2">
    <source>
        <dbReference type="SAM" id="MobiDB-lite"/>
    </source>
</evidence>
<dbReference type="RefSeq" id="WP_373307797.1">
    <property type="nucleotide sequence ID" value="NZ_BMVV01000002.1"/>
</dbReference>
<name>A0ABW7BMR9_9ACTN</name>
<dbReference type="PRINTS" id="PR00733">
    <property type="entry name" value="GLHYDRLASE6"/>
</dbReference>
<keyword evidence="1" id="KW-0326">Glycosidase</keyword>
<evidence type="ECO:0000313" key="4">
    <source>
        <dbReference type="Proteomes" id="UP001604282"/>
    </source>
</evidence>
<comment type="caution">
    <text evidence="3">The sequence shown here is derived from an EMBL/GenBank/DDBJ whole genome shotgun (WGS) entry which is preliminary data.</text>
</comment>
<dbReference type="GO" id="GO:0016787">
    <property type="term" value="F:hydrolase activity"/>
    <property type="evidence" value="ECO:0007669"/>
    <property type="project" value="UniProtKB-KW"/>
</dbReference>
<proteinExistence type="inferred from homology"/>
<keyword evidence="1" id="KW-0119">Carbohydrate metabolism</keyword>
<accession>A0ABW7BMR9</accession>
<dbReference type="PANTHER" id="PTHR34876:SF4">
    <property type="entry name" value="1,4-BETA-D-GLUCAN CELLOBIOHYDROLASE C-RELATED"/>
    <property type="match status" value="1"/>
</dbReference>
<dbReference type="EC" id="3.2.1.-" evidence="1"/>
<keyword evidence="4" id="KW-1185">Reference proteome</keyword>
<dbReference type="Gene3D" id="3.20.20.40">
    <property type="entry name" value="1, 4-beta cellobiohydrolase"/>
    <property type="match status" value="1"/>
</dbReference>
<organism evidence="3 4">
    <name type="scientific">Streptomyces omiyaensis</name>
    <dbReference type="NCBI Taxonomy" id="68247"/>
    <lineage>
        <taxon>Bacteria</taxon>
        <taxon>Bacillati</taxon>
        <taxon>Actinomycetota</taxon>
        <taxon>Actinomycetes</taxon>
        <taxon>Kitasatosporales</taxon>
        <taxon>Streptomycetaceae</taxon>
        <taxon>Streptomyces</taxon>
    </lineage>
</organism>
<dbReference type="PANTHER" id="PTHR34876">
    <property type="match status" value="1"/>
</dbReference>
<gene>
    <name evidence="3" type="ORF">ACGFYS_00690</name>
</gene>
<comment type="similarity">
    <text evidence="1">Belongs to the glycosyl hydrolase family 6.</text>
</comment>
<keyword evidence="1 3" id="KW-0378">Hydrolase</keyword>
<reference evidence="3 4" key="1">
    <citation type="submission" date="2024-10" db="EMBL/GenBank/DDBJ databases">
        <title>The Natural Products Discovery Center: Release of the First 8490 Sequenced Strains for Exploring Actinobacteria Biosynthetic Diversity.</title>
        <authorList>
            <person name="Kalkreuter E."/>
            <person name="Kautsar S.A."/>
            <person name="Yang D."/>
            <person name="Bader C.D."/>
            <person name="Teijaro C.N."/>
            <person name="Fluegel L."/>
            <person name="Davis C.M."/>
            <person name="Simpson J.R."/>
            <person name="Lauterbach L."/>
            <person name="Steele A.D."/>
            <person name="Gui C."/>
            <person name="Meng S."/>
            <person name="Li G."/>
            <person name="Viehrig K."/>
            <person name="Ye F."/>
            <person name="Su P."/>
            <person name="Kiefer A.F."/>
            <person name="Nichols A."/>
            <person name="Cepeda A.J."/>
            <person name="Yan W."/>
            <person name="Fan B."/>
            <person name="Jiang Y."/>
            <person name="Adhikari A."/>
            <person name="Zheng C.-J."/>
            <person name="Schuster L."/>
            <person name="Cowan T.M."/>
            <person name="Smanski M.J."/>
            <person name="Chevrette M.G."/>
            <person name="De Carvalho L.P.S."/>
            <person name="Shen B."/>
        </authorList>
    </citation>
    <scope>NUCLEOTIDE SEQUENCE [LARGE SCALE GENOMIC DNA]</scope>
    <source>
        <strain evidence="3 4">NPDC048229</strain>
    </source>
</reference>
<keyword evidence="1" id="KW-0136">Cellulose degradation</keyword>
<dbReference type="Proteomes" id="UP001604282">
    <property type="component" value="Unassembled WGS sequence"/>
</dbReference>
<evidence type="ECO:0000256" key="1">
    <source>
        <dbReference type="RuleBase" id="RU361186"/>
    </source>
</evidence>
<dbReference type="Pfam" id="PF01341">
    <property type="entry name" value="Glyco_hydro_6"/>
    <property type="match status" value="1"/>
</dbReference>
<evidence type="ECO:0000313" key="3">
    <source>
        <dbReference type="EMBL" id="MFG3187441.1"/>
    </source>
</evidence>
<sequence>MRHPGPRPRAALGRRLSVLVGGKPFVVDASRDGNGPYAEGDPAEDWCDPPGRALGTPPTLRTGDPLVRAPLWIERPGESDGECRSGPGAGERFGAYAREPAHDAR</sequence>
<keyword evidence="1" id="KW-0624">Polysaccharide degradation</keyword>
<feature type="region of interest" description="Disordered" evidence="2">
    <location>
        <begin position="26"/>
        <end position="105"/>
    </location>
</feature>
<dbReference type="InterPro" id="IPR036434">
    <property type="entry name" value="Beta_cellobiohydrolase_sf"/>
</dbReference>
<dbReference type="InterPro" id="IPR016288">
    <property type="entry name" value="Beta_cellobiohydrolase"/>
</dbReference>
<dbReference type="SUPFAM" id="SSF51989">
    <property type="entry name" value="Glycosyl hydrolases family 6, cellulases"/>
    <property type="match status" value="1"/>
</dbReference>
<dbReference type="EMBL" id="JBICZW010000001">
    <property type="protein sequence ID" value="MFG3187441.1"/>
    <property type="molecule type" value="Genomic_DNA"/>
</dbReference>